<feature type="non-terminal residue" evidence="2">
    <location>
        <position position="63"/>
    </location>
</feature>
<keyword evidence="1" id="KW-0732">Signal</keyword>
<reference evidence="2" key="1">
    <citation type="submission" date="2022-11" db="EMBL/GenBank/DDBJ databases">
        <authorList>
            <person name="Hyden B.L."/>
            <person name="Feng K."/>
            <person name="Yates T."/>
            <person name="Jawdy S."/>
            <person name="Smart L.B."/>
            <person name="Muchero W."/>
        </authorList>
    </citation>
    <scope>NUCLEOTIDE SEQUENCE</scope>
    <source>
        <tissue evidence="2">Shoot tip</tissue>
    </source>
</reference>
<protein>
    <recommendedName>
        <fullName evidence="4">Secreted protein</fullName>
    </recommendedName>
</protein>
<dbReference type="EMBL" id="JAPFFM010000020">
    <property type="protein sequence ID" value="KAJ6682454.1"/>
    <property type="molecule type" value="Genomic_DNA"/>
</dbReference>
<feature type="signal peptide" evidence="1">
    <location>
        <begin position="1"/>
        <end position="20"/>
    </location>
</feature>
<reference evidence="2" key="2">
    <citation type="journal article" date="2023" name="Int. J. Mol. Sci.">
        <title>De Novo Assembly and Annotation of 11 Diverse Shrub Willow (Salix) Genomes Reveals Novel Gene Organization in Sex-Linked Regions.</title>
        <authorList>
            <person name="Hyden B."/>
            <person name="Feng K."/>
            <person name="Yates T.B."/>
            <person name="Jawdy S."/>
            <person name="Cereghino C."/>
            <person name="Smart L.B."/>
            <person name="Muchero W."/>
        </authorList>
    </citation>
    <scope>NUCLEOTIDE SEQUENCE</scope>
    <source>
        <tissue evidence="2">Shoot tip</tissue>
    </source>
</reference>
<dbReference type="AlphaFoldDB" id="A0A9Q0P721"/>
<keyword evidence="3" id="KW-1185">Reference proteome</keyword>
<comment type="caution">
    <text evidence="2">The sequence shown here is derived from an EMBL/GenBank/DDBJ whole genome shotgun (WGS) entry which is preliminary data.</text>
</comment>
<name>A0A9Q0P721_9ROSI</name>
<gene>
    <name evidence="2" type="ORF">OIU74_020653</name>
</gene>
<accession>A0A9Q0P721</accession>
<evidence type="ECO:0008006" key="4">
    <source>
        <dbReference type="Google" id="ProtNLM"/>
    </source>
</evidence>
<sequence>MPRVCILVLILLYHSPCIRNHHCKLVYCNTLWMVPAFCLFFSESSLQMNRVSPAKSNNKYILY</sequence>
<evidence type="ECO:0000256" key="1">
    <source>
        <dbReference type="SAM" id="SignalP"/>
    </source>
</evidence>
<proteinExistence type="predicted"/>
<evidence type="ECO:0000313" key="3">
    <source>
        <dbReference type="Proteomes" id="UP001151752"/>
    </source>
</evidence>
<dbReference type="Proteomes" id="UP001151752">
    <property type="component" value="Chromosome 5"/>
</dbReference>
<feature type="chain" id="PRO_5040387117" description="Secreted protein" evidence="1">
    <location>
        <begin position="21"/>
        <end position="63"/>
    </location>
</feature>
<organism evidence="2 3">
    <name type="scientific">Salix koriyanagi</name>
    <dbReference type="NCBI Taxonomy" id="2511006"/>
    <lineage>
        <taxon>Eukaryota</taxon>
        <taxon>Viridiplantae</taxon>
        <taxon>Streptophyta</taxon>
        <taxon>Embryophyta</taxon>
        <taxon>Tracheophyta</taxon>
        <taxon>Spermatophyta</taxon>
        <taxon>Magnoliopsida</taxon>
        <taxon>eudicotyledons</taxon>
        <taxon>Gunneridae</taxon>
        <taxon>Pentapetalae</taxon>
        <taxon>rosids</taxon>
        <taxon>fabids</taxon>
        <taxon>Malpighiales</taxon>
        <taxon>Salicaceae</taxon>
        <taxon>Saliceae</taxon>
        <taxon>Salix</taxon>
    </lineage>
</organism>
<evidence type="ECO:0000313" key="2">
    <source>
        <dbReference type="EMBL" id="KAJ6682454.1"/>
    </source>
</evidence>